<sequence>MPFYLWTRESVARLIERKYGIKVSAWTVGRYLKAWGMSVRKPVRRACERNDASIARWLNEDDAQIAKEAKREMATIYWGDEMGLRSDHINGTSFALKGQTPVVRATGQRFGWNMISAIPNRGALNFMVFEGKFRNATFIEFLSA</sequence>
<reference evidence="3 4" key="1">
    <citation type="submission" date="2020-04" db="EMBL/GenBank/DDBJ databases">
        <authorList>
            <person name="De Canck E."/>
        </authorList>
    </citation>
    <scope>NUCLEOTIDE SEQUENCE [LARGE SCALE GENOMIC DNA]</scope>
    <source>
        <strain evidence="3 4">LMG 29542</strain>
    </source>
</reference>
<dbReference type="Pfam" id="PF13358">
    <property type="entry name" value="DDE_3"/>
    <property type="match status" value="1"/>
</dbReference>
<feature type="domain" description="Winged helix-turn helix" evidence="2">
    <location>
        <begin position="3"/>
        <end position="60"/>
    </location>
</feature>
<dbReference type="Proteomes" id="UP000494363">
    <property type="component" value="Unassembled WGS sequence"/>
</dbReference>
<evidence type="ECO:0000313" key="4">
    <source>
        <dbReference type="Proteomes" id="UP000494363"/>
    </source>
</evidence>
<dbReference type="AlphaFoldDB" id="A0A6J5F7N7"/>
<evidence type="ECO:0000313" key="3">
    <source>
        <dbReference type="EMBL" id="CAB3774918.1"/>
    </source>
</evidence>
<dbReference type="EMBL" id="CADIKH010000203">
    <property type="protein sequence ID" value="CAB3774918.1"/>
    <property type="molecule type" value="Genomic_DNA"/>
</dbReference>
<dbReference type="RefSeq" id="WP_246356354.1">
    <property type="nucleotide sequence ID" value="NZ_CADIKH010000203.1"/>
</dbReference>
<proteinExistence type="predicted"/>
<gene>
    <name evidence="3" type="ORF">LMG29542_08300</name>
</gene>
<dbReference type="InterPro" id="IPR038717">
    <property type="entry name" value="Tc1-like_DDE_dom"/>
</dbReference>
<dbReference type="Pfam" id="PF13592">
    <property type="entry name" value="HTH_33"/>
    <property type="match status" value="1"/>
</dbReference>
<evidence type="ECO:0000259" key="2">
    <source>
        <dbReference type="Pfam" id="PF13592"/>
    </source>
</evidence>
<dbReference type="InterPro" id="IPR025959">
    <property type="entry name" value="Winged_HTH_dom"/>
</dbReference>
<name>A0A6J5F7N7_9BURK</name>
<evidence type="ECO:0000259" key="1">
    <source>
        <dbReference type="Pfam" id="PF13358"/>
    </source>
</evidence>
<accession>A0A6J5F7N7</accession>
<organism evidence="3 4">
    <name type="scientific">Paraburkholderia humisilvae</name>
    <dbReference type="NCBI Taxonomy" id="627669"/>
    <lineage>
        <taxon>Bacteria</taxon>
        <taxon>Pseudomonadati</taxon>
        <taxon>Pseudomonadota</taxon>
        <taxon>Betaproteobacteria</taxon>
        <taxon>Burkholderiales</taxon>
        <taxon>Burkholderiaceae</taxon>
        <taxon>Paraburkholderia</taxon>
    </lineage>
</organism>
<keyword evidence="4" id="KW-1185">Reference proteome</keyword>
<protein>
    <submittedName>
        <fullName evidence="3">IS630 family transposase ISCARN25</fullName>
    </submittedName>
</protein>
<feature type="domain" description="Tc1-like transposase DDE" evidence="1">
    <location>
        <begin position="76"/>
        <end position="143"/>
    </location>
</feature>